<reference evidence="7 8" key="1">
    <citation type="submission" date="2017-09" db="EMBL/GenBank/DDBJ databases">
        <title>Depth-based differentiation of microbial function through sediment-hosted aquifers and enrichment of novel symbionts in the deep terrestrial subsurface.</title>
        <authorList>
            <person name="Probst A.J."/>
            <person name="Ladd B."/>
            <person name="Jarett J.K."/>
            <person name="Geller-Mcgrath D.E."/>
            <person name="Sieber C.M."/>
            <person name="Emerson J.B."/>
            <person name="Anantharaman K."/>
            <person name="Thomas B.C."/>
            <person name="Malmstrom R."/>
            <person name="Stieglmeier M."/>
            <person name="Klingl A."/>
            <person name="Woyke T."/>
            <person name="Ryan C.M."/>
            <person name="Banfield J.F."/>
        </authorList>
    </citation>
    <scope>NUCLEOTIDE SEQUENCE [LARGE SCALE GENOMIC DNA]</scope>
    <source>
        <strain evidence="7">CG08_land_8_20_14_0_20_45_16</strain>
    </source>
</reference>
<dbReference type="InterPro" id="IPR001227">
    <property type="entry name" value="Ac_transferase_dom_sf"/>
</dbReference>
<dbReference type="GO" id="GO:0006633">
    <property type="term" value="P:fatty acid biosynthetic process"/>
    <property type="evidence" value="ECO:0007669"/>
    <property type="project" value="TreeGrafter"/>
</dbReference>
<feature type="active site" evidence="5">
    <location>
        <position position="193"/>
    </location>
</feature>
<evidence type="ECO:0000256" key="2">
    <source>
        <dbReference type="ARBA" id="ARBA00023315"/>
    </source>
</evidence>
<evidence type="ECO:0000256" key="1">
    <source>
        <dbReference type="ARBA" id="ARBA00022679"/>
    </source>
</evidence>
<evidence type="ECO:0000259" key="6">
    <source>
        <dbReference type="SMART" id="SM00827"/>
    </source>
</evidence>
<dbReference type="GO" id="GO:0004314">
    <property type="term" value="F:[acyl-carrier-protein] S-malonyltransferase activity"/>
    <property type="evidence" value="ECO:0007669"/>
    <property type="project" value="UniProtKB-EC"/>
</dbReference>
<dbReference type="InterPro" id="IPR050858">
    <property type="entry name" value="Mal-CoA-ACP_Trans/PKS_FabD"/>
</dbReference>
<dbReference type="Proteomes" id="UP000231343">
    <property type="component" value="Unassembled WGS sequence"/>
</dbReference>
<dbReference type="Gene3D" id="3.40.366.10">
    <property type="entry name" value="Malonyl-Coenzyme A Acyl Carrier Protein, domain 2"/>
    <property type="match status" value="1"/>
</dbReference>
<dbReference type="Pfam" id="PF00698">
    <property type="entry name" value="Acyl_transf_1"/>
    <property type="match status" value="1"/>
</dbReference>
<comment type="catalytic activity">
    <reaction evidence="3 4">
        <text>holo-[ACP] + malonyl-CoA = malonyl-[ACP] + CoA</text>
        <dbReference type="Rhea" id="RHEA:41792"/>
        <dbReference type="Rhea" id="RHEA-COMP:9623"/>
        <dbReference type="Rhea" id="RHEA-COMP:9685"/>
        <dbReference type="ChEBI" id="CHEBI:57287"/>
        <dbReference type="ChEBI" id="CHEBI:57384"/>
        <dbReference type="ChEBI" id="CHEBI:64479"/>
        <dbReference type="ChEBI" id="CHEBI:78449"/>
        <dbReference type="EC" id="2.3.1.39"/>
    </reaction>
</comment>
<feature type="domain" description="Malonyl-CoA:ACP transacylase (MAT)" evidence="6">
    <location>
        <begin position="7"/>
        <end position="289"/>
    </location>
</feature>
<comment type="caution">
    <text evidence="7">The sequence shown here is derived from an EMBL/GenBank/DDBJ whole genome shotgun (WGS) entry which is preliminary data.</text>
</comment>
<sequence>MMKTALVFPGQGSQSIGMGKDLAEKYLDQANEILGFDLKRICLEGPAEELQKTEITQPAILTVSIAAFHQLASHASPLTPHTVAGHSLGEYSALVAAGSITFEDAVKIVHLRGKFMQEAVPAGAGAMAAVLGANNNVIKKVCAEIGNVWPANFNSPGQVVISGKKEAVEAAGIKLKEKGAKRIIPLAVSAPFHCPLMQPAADKLKIELEKIEIKDAHIPVIANVTADYVIKGAEIRNLLYKQVTSPVLWEDSVKKMIADGVISFVEVGTGSVLAGLIKKIDKGVGVKSFLDI</sequence>
<dbReference type="SUPFAM" id="SSF55048">
    <property type="entry name" value="Probable ACP-binding domain of malonyl-CoA ACP transacylase"/>
    <property type="match status" value="1"/>
</dbReference>
<evidence type="ECO:0000256" key="4">
    <source>
        <dbReference type="PIRNR" id="PIRNR000446"/>
    </source>
</evidence>
<dbReference type="InterPro" id="IPR024925">
    <property type="entry name" value="Malonyl_CoA-ACP_transAc"/>
</dbReference>
<dbReference type="EMBL" id="PEYM01000144">
    <property type="protein sequence ID" value="PIS28204.1"/>
    <property type="molecule type" value="Genomic_DNA"/>
</dbReference>
<dbReference type="InterPro" id="IPR004410">
    <property type="entry name" value="Malonyl_CoA-ACP_transAc_FabD"/>
</dbReference>
<dbReference type="InterPro" id="IPR016036">
    <property type="entry name" value="Malonyl_transacylase_ACP-bd"/>
</dbReference>
<proteinExistence type="inferred from homology"/>
<evidence type="ECO:0000313" key="7">
    <source>
        <dbReference type="EMBL" id="PIS28204.1"/>
    </source>
</evidence>
<accession>A0A2H0XTB6</accession>
<dbReference type="Gene3D" id="3.30.70.250">
    <property type="entry name" value="Malonyl-CoA ACP transacylase, ACP-binding"/>
    <property type="match status" value="1"/>
</dbReference>
<dbReference type="AlphaFoldDB" id="A0A2H0XTB6"/>
<comment type="similarity">
    <text evidence="4">Belongs to the fabD family.</text>
</comment>
<dbReference type="GO" id="GO:0005829">
    <property type="term" value="C:cytosol"/>
    <property type="evidence" value="ECO:0007669"/>
    <property type="project" value="TreeGrafter"/>
</dbReference>
<dbReference type="FunFam" id="3.30.70.250:FF:000001">
    <property type="entry name" value="Malonyl CoA-acyl carrier protein transacylase"/>
    <property type="match status" value="1"/>
</dbReference>
<name>A0A2H0XTB6_UNCSA</name>
<dbReference type="PIRSF" id="PIRSF000446">
    <property type="entry name" value="Mct"/>
    <property type="match status" value="1"/>
</dbReference>
<gene>
    <name evidence="7" type="primary">fabD</name>
    <name evidence="7" type="ORF">COT42_08715</name>
</gene>
<feature type="active site" evidence="5">
    <location>
        <position position="87"/>
    </location>
</feature>
<keyword evidence="2 4" id="KW-0012">Acyltransferase</keyword>
<keyword evidence="1 4" id="KW-0808">Transferase</keyword>
<dbReference type="PANTHER" id="PTHR42681">
    <property type="entry name" value="MALONYL-COA-ACYL CARRIER PROTEIN TRANSACYLASE, MITOCHONDRIAL"/>
    <property type="match status" value="1"/>
</dbReference>
<evidence type="ECO:0000256" key="5">
    <source>
        <dbReference type="PIRSR" id="PIRSR000446-1"/>
    </source>
</evidence>
<dbReference type="SUPFAM" id="SSF52151">
    <property type="entry name" value="FabD/lysophospholipase-like"/>
    <property type="match status" value="1"/>
</dbReference>
<dbReference type="PANTHER" id="PTHR42681:SF1">
    <property type="entry name" value="MALONYL-COA-ACYL CARRIER PROTEIN TRANSACYLASE, MITOCHONDRIAL"/>
    <property type="match status" value="1"/>
</dbReference>
<evidence type="ECO:0000313" key="8">
    <source>
        <dbReference type="Proteomes" id="UP000231343"/>
    </source>
</evidence>
<dbReference type="EC" id="2.3.1.39" evidence="4"/>
<dbReference type="NCBIfam" id="TIGR00128">
    <property type="entry name" value="fabD"/>
    <property type="match status" value="1"/>
</dbReference>
<protein>
    <recommendedName>
        <fullName evidence="4">Malonyl CoA-acyl carrier protein transacylase</fullName>
        <ecNumber evidence="4">2.3.1.39</ecNumber>
    </recommendedName>
</protein>
<evidence type="ECO:0000256" key="3">
    <source>
        <dbReference type="ARBA" id="ARBA00048462"/>
    </source>
</evidence>
<dbReference type="InterPro" id="IPR014043">
    <property type="entry name" value="Acyl_transferase_dom"/>
</dbReference>
<organism evidence="7 8">
    <name type="scientific">Candidatus Saganbacteria bacterium CG08_land_8_20_14_0_20_45_16</name>
    <dbReference type="NCBI Taxonomy" id="2014293"/>
    <lineage>
        <taxon>Bacteria</taxon>
        <taxon>Bacillati</taxon>
        <taxon>Saganbacteria</taxon>
    </lineage>
</organism>
<dbReference type="SMART" id="SM00827">
    <property type="entry name" value="PKS_AT"/>
    <property type="match status" value="1"/>
</dbReference>
<dbReference type="InterPro" id="IPR016035">
    <property type="entry name" value="Acyl_Trfase/lysoPLipase"/>
</dbReference>